<dbReference type="GO" id="GO:0003690">
    <property type="term" value="F:double-stranded DNA binding"/>
    <property type="evidence" value="ECO:0007669"/>
    <property type="project" value="TreeGrafter"/>
</dbReference>
<dbReference type="AlphaFoldDB" id="A0A1I7SMQ6"/>
<dbReference type="FunFam" id="2.30.30.30:FF:000021">
    <property type="entry name" value="DNA/RNA-binding protein KIN17, putative"/>
    <property type="match status" value="1"/>
</dbReference>
<keyword evidence="4" id="KW-0862">Zinc</keyword>
<dbReference type="SUPFAM" id="SSF57667">
    <property type="entry name" value="beta-beta-alpha zinc fingers"/>
    <property type="match status" value="1"/>
</dbReference>
<dbReference type="InterPro" id="IPR037321">
    <property type="entry name" value="KIN17-like"/>
</dbReference>
<dbReference type="EMBL" id="CAJFDI010000006">
    <property type="protein sequence ID" value="CAD5234510.1"/>
    <property type="molecule type" value="Genomic_DNA"/>
</dbReference>
<reference evidence="11" key="1">
    <citation type="submission" date="2016-11" db="UniProtKB">
        <authorList>
            <consortium name="WormBaseParasite"/>
        </authorList>
    </citation>
    <scope>IDENTIFICATION</scope>
</reference>
<keyword evidence="10" id="KW-1185">Reference proteome</keyword>
<reference evidence="8" key="2">
    <citation type="submission" date="2020-09" db="EMBL/GenBank/DDBJ databases">
        <authorList>
            <person name="Kikuchi T."/>
        </authorList>
    </citation>
    <scope>NUCLEOTIDE SEQUENCE</scope>
    <source>
        <strain evidence="8">Ka4C1</strain>
    </source>
</reference>
<dbReference type="Pfam" id="PF18131">
    <property type="entry name" value="KN17_SH3"/>
    <property type="match status" value="1"/>
</dbReference>
<evidence type="ECO:0000313" key="9">
    <source>
        <dbReference type="Proteomes" id="UP000095284"/>
    </source>
</evidence>
<dbReference type="CDD" id="cd13155">
    <property type="entry name" value="KOW_KIN17"/>
    <property type="match status" value="1"/>
</dbReference>
<dbReference type="SMART" id="SM01253">
    <property type="entry name" value="Kin17_mid"/>
    <property type="match status" value="1"/>
</dbReference>
<evidence type="ECO:0000313" key="10">
    <source>
        <dbReference type="Proteomes" id="UP000659654"/>
    </source>
</evidence>
<dbReference type="FunFam" id="1.10.10.2030:FF:000001">
    <property type="entry name" value="DNA/RNA-binding protein KIN17, putative"/>
    <property type="match status" value="1"/>
</dbReference>
<name>A0A1I7SMQ6_BURXY</name>
<dbReference type="InterPro" id="IPR036236">
    <property type="entry name" value="Znf_C2H2_sf"/>
</dbReference>
<dbReference type="Pfam" id="PF10357">
    <property type="entry name" value="WH_KIN17"/>
    <property type="match status" value="1"/>
</dbReference>
<gene>
    <name evidence="8" type="ORF">BXYJ_LOCUS14601</name>
</gene>
<dbReference type="Gene3D" id="2.30.30.30">
    <property type="match status" value="1"/>
</dbReference>
<evidence type="ECO:0000256" key="3">
    <source>
        <dbReference type="ARBA" id="ARBA00022771"/>
    </source>
</evidence>
<evidence type="ECO:0000256" key="4">
    <source>
        <dbReference type="ARBA" id="ARBA00022833"/>
    </source>
</evidence>
<dbReference type="InterPro" id="IPR041995">
    <property type="entry name" value="KOW_KIN17"/>
</dbReference>
<dbReference type="Pfam" id="PF25095">
    <property type="entry name" value="C2H2-zf_KIN17"/>
    <property type="match status" value="1"/>
</dbReference>
<feature type="region of interest" description="Disordered" evidence="6">
    <location>
        <begin position="226"/>
        <end position="266"/>
    </location>
</feature>
<accession>A0A1I7SMQ6</accession>
<dbReference type="InterPro" id="IPR038254">
    <property type="entry name" value="KIN17_WH-like_sf"/>
</dbReference>
<keyword evidence="2" id="KW-0479">Metal-binding</keyword>
<protein>
    <submittedName>
        <fullName evidence="8">(pine wood nematode) hypothetical protein</fullName>
    </submittedName>
    <submittedName>
        <fullName evidence="11">Kin17_mid domain-containing protein</fullName>
    </submittedName>
</protein>
<dbReference type="Gene3D" id="2.30.30.140">
    <property type="match status" value="1"/>
</dbReference>
<dbReference type="eggNOG" id="KOG2837">
    <property type="taxonomic scope" value="Eukaryota"/>
</dbReference>
<dbReference type="Proteomes" id="UP000095284">
    <property type="component" value="Unplaced"/>
</dbReference>
<evidence type="ECO:0000313" key="8">
    <source>
        <dbReference type="EMBL" id="CAD5234510.1"/>
    </source>
</evidence>
<dbReference type="Pfam" id="PF25092">
    <property type="entry name" value="SH3_KIN17_C"/>
    <property type="match status" value="1"/>
</dbReference>
<dbReference type="GO" id="GO:0006974">
    <property type="term" value="P:DNA damage response"/>
    <property type="evidence" value="ECO:0007669"/>
    <property type="project" value="TreeGrafter"/>
</dbReference>
<dbReference type="SMR" id="A0A1I7SMQ6"/>
<evidence type="ECO:0000256" key="2">
    <source>
        <dbReference type="ARBA" id="ARBA00022723"/>
    </source>
</evidence>
<dbReference type="OrthoDB" id="10266249at2759"/>
<dbReference type="InterPro" id="IPR056767">
    <property type="entry name" value="C2H2-Znf_KIN17"/>
</dbReference>
<evidence type="ECO:0000313" key="11">
    <source>
        <dbReference type="WBParaSite" id="BXY_1434200.1"/>
    </source>
</evidence>
<comment type="similarity">
    <text evidence="1">Belongs to the KIN17 family.</text>
</comment>
<dbReference type="InterPro" id="IPR014722">
    <property type="entry name" value="Rib_uL2_dom2"/>
</dbReference>
<sequence>MGRAEKGSAKALANKTKSKGLQKLKWFCQMCQKQCRDQNGFKCHLTSESHQRQLLLFAENQGSYLRQFSREFESNFLTILKNTFGGKRIRANDVYQELIKDKGHVHMNSTVWHTLTGFIHHLQESGKCKIDETEKGWFIQLIDQEEELRKQKLQNRAKQEKTDDERMEELLQRQMERDMEKATQELLKQLEPEELVRDEGSKPIVFNFTKPIIDVKTEVKREGVNDDIKEQKLKENRNEDHSRREKPSTSSNNRSQSTKRSALNQLKMEEERFKEKRNRKDHWIHKDIVVKVVTKQLGSKYYNCKGVVNKVLDKYGAEVELDSGDVIVLDQKHLETVIPKVGRDMLIVNGAYRGEIAVLEEILEKQYSVKLRIKQGIRNGRMVEVAYEDASKYVQ</sequence>
<feature type="coiled-coil region" evidence="5">
    <location>
        <begin position="141"/>
        <end position="170"/>
    </location>
</feature>
<dbReference type="Gene3D" id="1.10.10.2030">
    <property type="entry name" value="DNA/RNA-binding protein Kin17, conserved domain"/>
    <property type="match status" value="1"/>
</dbReference>
<dbReference type="GO" id="GO:0006260">
    <property type="term" value="P:DNA replication"/>
    <property type="evidence" value="ECO:0007669"/>
    <property type="project" value="TreeGrafter"/>
</dbReference>
<dbReference type="PANTHER" id="PTHR12805">
    <property type="entry name" value="KIN17 KIN, ANTIGENIC DETERMINANT OF RECA PROTEIN HOMOLOG"/>
    <property type="match status" value="1"/>
</dbReference>
<feature type="compositionally biased region" description="Basic and acidic residues" evidence="6">
    <location>
        <begin position="226"/>
        <end position="247"/>
    </location>
</feature>
<dbReference type="EMBL" id="CAJFCV020000006">
    <property type="protein sequence ID" value="CAG9130316.1"/>
    <property type="molecule type" value="Genomic_DNA"/>
</dbReference>
<feature type="domain" description="DNA/RNA-binding protein Kin17 WH-like" evidence="7">
    <location>
        <begin position="52"/>
        <end position="176"/>
    </location>
</feature>
<evidence type="ECO:0000256" key="6">
    <source>
        <dbReference type="SAM" id="MobiDB-lite"/>
    </source>
</evidence>
<dbReference type="PANTHER" id="PTHR12805:SF0">
    <property type="entry name" value="DNA_RNA-BINDING PROTEIN KIN17"/>
    <property type="match status" value="1"/>
</dbReference>
<dbReference type="Proteomes" id="UP000582659">
    <property type="component" value="Unassembled WGS sequence"/>
</dbReference>
<evidence type="ECO:0000256" key="1">
    <source>
        <dbReference type="ARBA" id="ARBA00008517"/>
    </source>
</evidence>
<dbReference type="InterPro" id="IPR041330">
    <property type="entry name" value="KN17_SH3"/>
</dbReference>
<feature type="compositionally biased region" description="Polar residues" evidence="6">
    <location>
        <begin position="248"/>
        <end position="264"/>
    </location>
</feature>
<dbReference type="GO" id="GO:0008270">
    <property type="term" value="F:zinc ion binding"/>
    <property type="evidence" value="ECO:0007669"/>
    <property type="project" value="UniProtKB-KW"/>
</dbReference>
<dbReference type="InterPro" id="IPR019447">
    <property type="entry name" value="DNA/RNA-bd_Kin17_WH-like_dom"/>
</dbReference>
<keyword evidence="5" id="KW-0175">Coiled coil</keyword>
<dbReference type="GO" id="GO:0005634">
    <property type="term" value="C:nucleus"/>
    <property type="evidence" value="ECO:0007669"/>
    <property type="project" value="TreeGrafter"/>
</dbReference>
<evidence type="ECO:0000256" key="5">
    <source>
        <dbReference type="SAM" id="Coils"/>
    </source>
</evidence>
<proteinExistence type="inferred from homology"/>
<organism evidence="9 11">
    <name type="scientific">Bursaphelenchus xylophilus</name>
    <name type="common">Pinewood nematode worm</name>
    <name type="synonym">Aphelenchoides xylophilus</name>
    <dbReference type="NCBI Taxonomy" id="6326"/>
    <lineage>
        <taxon>Eukaryota</taxon>
        <taxon>Metazoa</taxon>
        <taxon>Ecdysozoa</taxon>
        <taxon>Nematoda</taxon>
        <taxon>Chromadorea</taxon>
        <taxon>Rhabditida</taxon>
        <taxon>Tylenchina</taxon>
        <taxon>Tylenchomorpha</taxon>
        <taxon>Aphelenchoidea</taxon>
        <taxon>Aphelenchoididae</taxon>
        <taxon>Bursaphelenchus</taxon>
    </lineage>
</organism>
<evidence type="ECO:0000259" key="7">
    <source>
        <dbReference type="SMART" id="SM01253"/>
    </source>
</evidence>
<dbReference type="Proteomes" id="UP000659654">
    <property type="component" value="Unassembled WGS sequence"/>
</dbReference>
<dbReference type="WBParaSite" id="BXY_1434200.1">
    <property type="protein sequence ID" value="BXY_1434200.1"/>
    <property type="gene ID" value="BXY_1434200"/>
</dbReference>
<keyword evidence="3" id="KW-0863">Zinc-finger</keyword>